<name>A0A0E3V1I6_9BURK</name>
<feature type="transmembrane region" description="Helical" evidence="5">
    <location>
        <begin position="56"/>
        <end position="75"/>
    </location>
</feature>
<feature type="transmembrane region" description="Helical" evidence="5">
    <location>
        <begin position="170"/>
        <end position="190"/>
    </location>
</feature>
<feature type="transmembrane region" description="Helical" evidence="5">
    <location>
        <begin position="81"/>
        <end position="112"/>
    </location>
</feature>
<feature type="transmembrane region" description="Helical" evidence="5">
    <location>
        <begin position="202"/>
        <end position="223"/>
    </location>
</feature>
<dbReference type="OrthoDB" id="8565703at2"/>
<evidence type="ECO:0000256" key="2">
    <source>
        <dbReference type="ARBA" id="ARBA00022692"/>
    </source>
</evidence>
<evidence type="ECO:0000256" key="3">
    <source>
        <dbReference type="ARBA" id="ARBA00022989"/>
    </source>
</evidence>
<dbReference type="Proteomes" id="UP000061135">
    <property type="component" value="Chromosome"/>
</dbReference>
<evidence type="ECO:0008006" key="8">
    <source>
        <dbReference type="Google" id="ProtNLM"/>
    </source>
</evidence>
<organism evidence="6 7">
    <name type="scientific">Polynucleobacter duraquae</name>
    <dbReference type="NCBI Taxonomy" id="1835254"/>
    <lineage>
        <taxon>Bacteria</taxon>
        <taxon>Pseudomonadati</taxon>
        <taxon>Pseudomonadota</taxon>
        <taxon>Betaproteobacteria</taxon>
        <taxon>Burkholderiales</taxon>
        <taxon>Burkholderiaceae</taxon>
        <taxon>Polynucleobacter</taxon>
    </lineage>
</organism>
<feature type="transmembrane region" description="Helical" evidence="5">
    <location>
        <begin position="132"/>
        <end position="158"/>
    </location>
</feature>
<evidence type="ECO:0000313" key="6">
    <source>
        <dbReference type="EMBL" id="AKD25493.1"/>
    </source>
</evidence>
<dbReference type="InterPro" id="IPR059112">
    <property type="entry name" value="CysZ/EI24"/>
</dbReference>
<evidence type="ECO:0000256" key="5">
    <source>
        <dbReference type="SAM" id="Phobius"/>
    </source>
</evidence>
<keyword evidence="3 5" id="KW-1133">Transmembrane helix</keyword>
<dbReference type="STRING" id="1835254.CL55_00011600"/>
<dbReference type="Pfam" id="PF07264">
    <property type="entry name" value="EI24"/>
    <property type="match status" value="1"/>
</dbReference>
<evidence type="ECO:0000256" key="1">
    <source>
        <dbReference type="ARBA" id="ARBA00004141"/>
    </source>
</evidence>
<feature type="transmembrane region" description="Helical" evidence="5">
    <location>
        <begin position="229"/>
        <end position="254"/>
    </location>
</feature>
<feature type="transmembrane region" description="Helical" evidence="5">
    <location>
        <begin position="23"/>
        <end position="44"/>
    </location>
</feature>
<dbReference type="HOGENOM" id="CLU_069319_0_0_4"/>
<evidence type="ECO:0000313" key="7">
    <source>
        <dbReference type="Proteomes" id="UP000061135"/>
    </source>
</evidence>
<dbReference type="EMBL" id="CP007501">
    <property type="protein sequence ID" value="AKD25493.1"/>
    <property type="molecule type" value="Genomic_DNA"/>
</dbReference>
<dbReference type="PATRIC" id="fig|576611.7.peg.1176"/>
<comment type="subcellular location">
    <subcellularLocation>
        <location evidence="1">Membrane</location>
        <topology evidence="1">Multi-pass membrane protein</topology>
    </subcellularLocation>
</comment>
<sequence>MDSMQQVFKSFGLALVGAMHPKMLWLSLRPFLIVSVLWGTLIWLTWTPALEMLSTFLTASIFTSWIADGLIWAGFESARAWIAPLFFVMLLIPLISISLLVFIAVTTVPTIVKVVTRQYAYKDIAKKKGGSVFGSFVYTLWSTLICLALAMLTLPVWWIPPLVAVLPPLLWGWLTMRLMSYDVLALHATAEERDALLHQHRWPLLTMGIISGMLGAVPTFFWATSALALVLFPIVSFVALWIYSLIFVFAALWFTHYLLEALKELRSNELDQSVNIEARVIDMELPNHG</sequence>
<accession>A0A0E3V1I6</accession>
<protein>
    <recommendedName>
        <fullName evidence="8">Etoposide-induced protein 2.4 (EI24)</fullName>
    </recommendedName>
</protein>
<keyword evidence="2 5" id="KW-0812">Transmembrane</keyword>
<keyword evidence="7" id="KW-1185">Reference proteome</keyword>
<reference evidence="6 7" key="1">
    <citation type="submission" date="2014-03" db="EMBL/GenBank/DDBJ databases">
        <title>Genome of Polynucleobacter strain MWH-MoK4.</title>
        <authorList>
            <person name="Hahn M.W."/>
        </authorList>
    </citation>
    <scope>NUCLEOTIDE SEQUENCE [LARGE SCALE GENOMIC DNA]</scope>
    <source>
        <strain evidence="6 7">MWH-MoK4</strain>
    </source>
</reference>
<gene>
    <name evidence="6" type="ORF">CL55_00011600</name>
</gene>
<proteinExistence type="predicted"/>
<keyword evidence="4 5" id="KW-0472">Membrane</keyword>
<dbReference type="AlphaFoldDB" id="A0A0E3V1I6"/>
<evidence type="ECO:0000256" key="4">
    <source>
        <dbReference type="ARBA" id="ARBA00023136"/>
    </source>
</evidence>
<dbReference type="KEGG" id="pdq:CL55_00011600"/>